<feature type="domain" description="Potassium channel" evidence="2">
    <location>
        <begin position="159"/>
        <end position="229"/>
    </location>
</feature>
<feature type="transmembrane region" description="Helical" evidence="1">
    <location>
        <begin position="67"/>
        <end position="87"/>
    </location>
</feature>
<gene>
    <name evidence="3" type="ORF">Mal52_53500</name>
</gene>
<dbReference type="EMBL" id="CP036276">
    <property type="protein sequence ID" value="QDU46828.1"/>
    <property type="molecule type" value="Genomic_DNA"/>
</dbReference>
<feature type="transmembrane region" description="Helical" evidence="1">
    <location>
        <begin position="178"/>
        <end position="197"/>
    </location>
</feature>
<dbReference type="InterPro" id="IPR013099">
    <property type="entry name" value="K_chnl_dom"/>
</dbReference>
<evidence type="ECO:0000313" key="3">
    <source>
        <dbReference type="EMBL" id="QDU46828.1"/>
    </source>
</evidence>
<dbReference type="Pfam" id="PF07885">
    <property type="entry name" value="Ion_trans_2"/>
    <property type="match status" value="1"/>
</dbReference>
<sequence>MRDLSFNKLLRTAQRGRFQTLFVSLILFSLMTPFIKYSTFEGLFFYGLLALSLAAAVLAVSDQRSLAYLASVLLGIAFLTTTWSTFFESSLISKVAANTIADGTAFIAFAFTATLILGTVVKPGPVTTDKIFAAVCVYLLSGIAWGLLYVLVYLNDPSSFMFSYGEPWRENAPNETSSVFSVFCYFSFVTMTTLGYGDISPASDLSRTLAWLQAVLGQLYIAILIARLVGMHAQTVHEQMQRDPSTKK</sequence>
<dbReference type="Proteomes" id="UP000319383">
    <property type="component" value="Chromosome"/>
</dbReference>
<feature type="transmembrane region" description="Helical" evidence="1">
    <location>
        <begin position="20"/>
        <end position="37"/>
    </location>
</feature>
<evidence type="ECO:0000256" key="1">
    <source>
        <dbReference type="SAM" id="Phobius"/>
    </source>
</evidence>
<dbReference type="AlphaFoldDB" id="A0A517ZWJ6"/>
<dbReference type="Gene3D" id="1.10.287.70">
    <property type="match status" value="1"/>
</dbReference>
<evidence type="ECO:0000313" key="4">
    <source>
        <dbReference type="Proteomes" id="UP000319383"/>
    </source>
</evidence>
<organism evidence="3 4">
    <name type="scientific">Symmachiella dynata</name>
    <dbReference type="NCBI Taxonomy" id="2527995"/>
    <lineage>
        <taxon>Bacteria</taxon>
        <taxon>Pseudomonadati</taxon>
        <taxon>Planctomycetota</taxon>
        <taxon>Planctomycetia</taxon>
        <taxon>Planctomycetales</taxon>
        <taxon>Planctomycetaceae</taxon>
        <taxon>Symmachiella</taxon>
    </lineage>
</organism>
<accession>A0A517ZWJ6</accession>
<evidence type="ECO:0000259" key="2">
    <source>
        <dbReference type="Pfam" id="PF07885"/>
    </source>
</evidence>
<keyword evidence="1" id="KW-0812">Transmembrane</keyword>
<reference evidence="3 4" key="1">
    <citation type="submission" date="2019-02" db="EMBL/GenBank/DDBJ databases">
        <title>Deep-cultivation of Planctomycetes and their phenomic and genomic characterization uncovers novel biology.</title>
        <authorList>
            <person name="Wiegand S."/>
            <person name="Jogler M."/>
            <person name="Boedeker C."/>
            <person name="Pinto D."/>
            <person name="Vollmers J."/>
            <person name="Rivas-Marin E."/>
            <person name="Kohn T."/>
            <person name="Peeters S.H."/>
            <person name="Heuer A."/>
            <person name="Rast P."/>
            <person name="Oberbeckmann S."/>
            <person name="Bunk B."/>
            <person name="Jeske O."/>
            <person name="Meyerdierks A."/>
            <person name="Storesund J.E."/>
            <person name="Kallscheuer N."/>
            <person name="Luecker S."/>
            <person name="Lage O.M."/>
            <person name="Pohl T."/>
            <person name="Merkel B.J."/>
            <person name="Hornburger P."/>
            <person name="Mueller R.-W."/>
            <person name="Bruemmer F."/>
            <person name="Labrenz M."/>
            <person name="Spormann A.M."/>
            <person name="Op den Camp H."/>
            <person name="Overmann J."/>
            <person name="Amann R."/>
            <person name="Jetten M.S.M."/>
            <person name="Mascher T."/>
            <person name="Medema M.H."/>
            <person name="Devos D.P."/>
            <person name="Kaster A.-K."/>
            <person name="Ovreas L."/>
            <person name="Rohde M."/>
            <person name="Galperin M.Y."/>
            <person name="Jogler C."/>
        </authorList>
    </citation>
    <scope>NUCLEOTIDE SEQUENCE [LARGE SCALE GENOMIC DNA]</scope>
    <source>
        <strain evidence="3 4">Mal52</strain>
    </source>
</reference>
<dbReference type="RefSeq" id="WP_145379366.1">
    <property type="nucleotide sequence ID" value="NZ_CP036276.1"/>
</dbReference>
<feature type="transmembrane region" description="Helical" evidence="1">
    <location>
        <begin position="99"/>
        <end position="120"/>
    </location>
</feature>
<dbReference type="SUPFAM" id="SSF81324">
    <property type="entry name" value="Voltage-gated potassium channels"/>
    <property type="match status" value="1"/>
</dbReference>
<keyword evidence="1" id="KW-1133">Transmembrane helix</keyword>
<feature type="transmembrane region" description="Helical" evidence="1">
    <location>
        <begin position="132"/>
        <end position="154"/>
    </location>
</feature>
<protein>
    <submittedName>
        <fullName evidence="3">Ion channel</fullName>
    </submittedName>
</protein>
<proteinExistence type="predicted"/>
<dbReference type="KEGG" id="sdyn:Mal52_53500"/>
<keyword evidence="1" id="KW-0472">Membrane</keyword>
<feature type="transmembrane region" description="Helical" evidence="1">
    <location>
        <begin position="209"/>
        <end position="230"/>
    </location>
</feature>
<keyword evidence="4" id="KW-1185">Reference proteome</keyword>
<name>A0A517ZWJ6_9PLAN</name>